<keyword evidence="1" id="KW-0479">Metal-binding</keyword>
<evidence type="ECO:0000256" key="1">
    <source>
        <dbReference type="ARBA" id="ARBA00022723"/>
    </source>
</evidence>
<dbReference type="GO" id="GO:0000981">
    <property type="term" value="F:DNA-binding transcription factor activity, RNA polymerase II-specific"/>
    <property type="evidence" value="ECO:0007669"/>
    <property type="project" value="InterPro"/>
</dbReference>
<dbReference type="GO" id="GO:0008270">
    <property type="term" value="F:zinc ion binding"/>
    <property type="evidence" value="ECO:0007669"/>
    <property type="project" value="InterPro"/>
</dbReference>
<dbReference type="Pfam" id="PF00172">
    <property type="entry name" value="Zn_clus"/>
    <property type="match status" value="1"/>
</dbReference>
<comment type="caution">
    <text evidence="5">The sequence shown here is derived from an EMBL/GenBank/DDBJ whole genome shotgun (WGS) entry which is preliminary data.</text>
</comment>
<dbReference type="CDD" id="cd12148">
    <property type="entry name" value="fungal_TF_MHR"/>
    <property type="match status" value="1"/>
</dbReference>
<dbReference type="PROSITE" id="PS50048">
    <property type="entry name" value="ZN2_CY6_FUNGAL_2"/>
    <property type="match status" value="1"/>
</dbReference>
<gene>
    <name evidence="5" type="ORF">QBC33DRAFT_456824</name>
</gene>
<dbReference type="SMART" id="SM00066">
    <property type="entry name" value="GAL4"/>
    <property type="match status" value="1"/>
</dbReference>
<sequence length="723" mass="78507">MSSELSPTLGGLASDYSASPSSGSQRRERGAIAAQACDTCRSRKQKCDEQRPTCGTCQKFGLECNYRQPQPTKKDKTLAEILNRIKSLEGKIDDLSMRALFPATTVSTVSTAGTSASSGPVTFGQAGPLGNPIYHVPPGTSNTVPQSEDHYKYVPSVHQMLGWPILQQVLDSIQPKTGVDFSNVARDGPAMLLGLRENSQRLRLEADGAHAHDLPHGLPMEGEGATSFTIPSLTWDSMQRLCNAYFDTFNMIYPILDRQSFLSETMTSIVSDGFNEGMASTLALLIAALGEVAIAAVHGVPIHMSNGRPSGIKGGTATRPPGLSLFNEARKRMGFNLADCSLENVQVFALAGLYYGTACCHMECWRMTISASLACRALVMSNPAELSSPRGDLVRRIFWHCLIMETALHLELGLPLTGLETLEHVVGLPDFSGPFSHEDYLGNEGSHFQEHFASQIVLRRLVVDFHNILGQEPSTTASTPFTPSGSPTPPTAVNPATIKRFALQLDQWHGMLPASLRWPEDSPGAFPGSPPVNPTYDEPSNTTTKSTETTTTTTTTTTTAPLMFTTDLDAPPTAYPYGLDIQAALLRSRYYHAKYLIHRPFLYKALHHPDALTADDAAGAATCLRAALRWPVTMSPAHSRKRLLPCLFFWTQNALGVLVVLHLSTSSPALARVRAALCGDRFEFEARETVGLCIDWVRDLGAADGATGWAWEVVRALYGLDEV</sequence>
<dbReference type="GO" id="GO:0003677">
    <property type="term" value="F:DNA binding"/>
    <property type="evidence" value="ECO:0007669"/>
    <property type="project" value="InterPro"/>
</dbReference>
<dbReference type="PROSITE" id="PS00463">
    <property type="entry name" value="ZN2_CY6_FUNGAL_1"/>
    <property type="match status" value="1"/>
</dbReference>
<reference evidence="5" key="1">
    <citation type="submission" date="2023-06" db="EMBL/GenBank/DDBJ databases">
        <title>Genome-scale phylogeny and comparative genomics of the fungal order Sordariales.</title>
        <authorList>
            <consortium name="Lawrence Berkeley National Laboratory"/>
            <person name="Hensen N."/>
            <person name="Bonometti L."/>
            <person name="Westerberg I."/>
            <person name="Brannstrom I.O."/>
            <person name="Guillou S."/>
            <person name="Cros-Aarteil S."/>
            <person name="Calhoun S."/>
            <person name="Haridas S."/>
            <person name="Kuo A."/>
            <person name="Mondo S."/>
            <person name="Pangilinan J."/>
            <person name="Riley R."/>
            <person name="Labutti K."/>
            <person name="Andreopoulos B."/>
            <person name="Lipzen A."/>
            <person name="Chen C."/>
            <person name="Yanf M."/>
            <person name="Daum C."/>
            <person name="Ng V."/>
            <person name="Clum A."/>
            <person name="Steindorff A."/>
            <person name="Ohm R."/>
            <person name="Martin F."/>
            <person name="Silar P."/>
            <person name="Natvig D."/>
            <person name="Lalanne C."/>
            <person name="Gautier V."/>
            <person name="Ament-Velasquez S.L."/>
            <person name="Kruys A."/>
            <person name="Hutchinson M.I."/>
            <person name="Powell A.J."/>
            <person name="Barry K."/>
            <person name="Miller A.N."/>
            <person name="Grigoriev I.V."/>
            <person name="Debuchy R."/>
            <person name="Gladieux P."/>
            <person name="Thoren M.H."/>
            <person name="Johannesson H."/>
        </authorList>
    </citation>
    <scope>NUCLEOTIDE SEQUENCE</scope>
    <source>
        <strain evidence="5">8032-3</strain>
    </source>
</reference>
<evidence type="ECO:0000256" key="2">
    <source>
        <dbReference type="ARBA" id="ARBA00023242"/>
    </source>
</evidence>
<evidence type="ECO:0000256" key="3">
    <source>
        <dbReference type="SAM" id="MobiDB-lite"/>
    </source>
</evidence>
<protein>
    <recommendedName>
        <fullName evidence="4">Zn(2)-C6 fungal-type domain-containing protein</fullName>
    </recommendedName>
</protein>
<dbReference type="SUPFAM" id="SSF57701">
    <property type="entry name" value="Zn2/Cys6 DNA-binding domain"/>
    <property type="match status" value="1"/>
</dbReference>
<dbReference type="CDD" id="cd00067">
    <property type="entry name" value="GAL4"/>
    <property type="match status" value="1"/>
</dbReference>
<feature type="compositionally biased region" description="Low complexity" evidence="3">
    <location>
        <begin position="14"/>
        <end position="24"/>
    </location>
</feature>
<feature type="region of interest" description="Disordered" evidence="3">
    <location>
        <begin position="519"/>
        <end position="555"/>
    </location>
</feature>
<dbReference type="GO" id="GO:0006351">
    <property type="term" value="P:DNA-templated transcription"/>
    <property type="evidence" value="ECO:0007669"/>
    <property type="project" value="InterPro"/>
</dbReference>
<name>A0AAJ0BX56_9PEZI</name>
<dbReference type="Pfam" id="PF04082">
    <property type="entry name" value="Fungal_trans"/>
    <property type="match status" value="1"/>
</dbReference>
<dbReference type="InterPro" id="IPR001138">
    <property type="entry name" value="Zn2Cys6_DnaBD"/>
</dbReference>
<dbReference type="AlphaFoldDB" id="A0AAJ0BX56"/>
<proteinExistence type="predicted"/>
<dbReference type="InterPro" id="IPR036864">
    <property type="entry name" value="Zn2-C6_fun-type_DNA-bd_sf"/>
</dbReference>
<feature type="compositionally biased region" description="Low complexity" evidence="3">
    <location>
        <begin position="542"/>
        <end position="555"/>
    </location>
</feature>
<dbReference type="RefSeq" id="XP_060280920.1">
    <property type="nucleotide sequence ID" value="XM_060424826.1"/>
</dbReference>
<dbReference type="PANTHER" id="PTHR47785:SF6">
    <property type="entry name" value="ZN(II)2CYS6 TRANSCRIPTION FACTOR (EUROFUNG)"/>
    <property type="match status" value="1"/>
</dbReference>
<evidence type="ECO:0000313" key="6">
    <source>
        <dbReference type="Proteomes" id="UP001244011"/>
    </source>
</evidence>
<dbReference type="InterPro" id="IPR053181">
    <property type="entry name" value="EcdB-like_regulator"/>
</dbReference>
<accession>A0AAJ0BX56</accession>
<keyword evidence="2" id="KW-0539">Nucleus</keyword>
<evidence type="ECO:0000313" key="5">
    <source>
        <dbReference type="EMBL" id="KAK1764707.1"/>
    </source>
</evidence>
<feature type="domain" description="Zn(2)-C6 fungal-type" evidence="4">
    <location>
        <begin position="36"/>
        <end position="66"/>
    </location>
</feature>
<feature type="region of interest" description="Disordered" evidence="3">
    <location>
        <begin position="472"/>
        <end position="494"/>
    </location>
</feature>
<feature type="region of interest" description="Disordered" evidence="3">
    <location>
        <begin position="1"/>
        <end position="30"/>
    </location>
</feature>
<evidence type="ECO:0000259" key="4">
    <source>
        <dbReference type="PROSITE" id="PS50048"/>
    </source>
</evidence>
<dbReference type="PANTHER" id="PTHR47785">
    <property type="entry name" value="ZN(II)2CYS6 TRANSCRIPTION FACTOR (EUROFUNG)-RELATED-RELATED"/>
    <property type="match status" value="1"/>
</dbReference>
<keyword evidence="6" id="KW-1185">Reference proteome</keyword>
<dbReference type="Proteomes" id="UP001244011">
    <property type="component" value="Unassembled WGS sequence"/>
</dbReference>
<dbReference type="Gene3D" id="4.10.240.10">
    <property type="entry name" value="Zn(2)-C6 fungal-type DNA-binding domain"/>
    <property type="match status" value="1"/>
</dbReference>
<organism evidence="5 6">
    <name type="scientific">Phialemonium atrogriseum</name>
    <dbReference type="NCBI Taxonomy" id="1093897"/>
    <lineage>
        <taxon>Eukaryota</taxon>
        <taxon>Fungi</taxon>
        <taxon>Dikarya</taxon>
        <taxon>Ascomycota</taxon>
        <taxon>Pezizomycotina</taxon>
        <taxon>Sordariomycetes</taxon>
        <taxon>Sordariomycetidae</taxon>
        <taxon>Cephalothecales</taxon>
        <taxon>Cephalothecaceae</taxon>
        <taxon>Phialemonium</taxon>
    </lineage>
</organism>
<feature type="compositionally biased region" description="Low complexity" evidence="3">
    <location>
        <begin position="473"/>
        <end position="485"/>
    </location>
</feature>
<dbReference type="InterPro" id="IPR007219">
    <property type="entry name" value="XnlR_reg_dom"/>
</dbReference>
<dbReference type="GeneID" id="85308013"/>
<dbReference type="EMBL" id="MU839019">
    <property type="protein sequence ID" value="KAK1764707.1"/>
    <property type="molecule type" value="Genomic_DNA"/>
</dbReference>